<dbReference type="AlphaFoldDB" id="A0A5F8AEZ9"/>
<dbReference type="VEuPathDB" id="HostDB:ENSMMUG00000051853"/>
<dbReference type="GeneTree" id="ENSGT00940000164709"/>
<reference evidence="2" key="1">
    <citation type="journal article" date="2007" name="Science">
        <title>Evolutionary and biomedical insights from the rhesus macaque genome.</title>
        <authorList>
            <person name="Gibbs R.A."/>
            <person name="Rogers J."/>
            <person name="Katze M.G."/>
            <person name="Bumgarner R."/>
            <person name="Weinstock G.M."/>
            <person name="Mardis E.R."/>
            <person name="Remington K.A."/>
            <person name="Strausberg R.L."/>
            <person name="Venter J.C."/>
            <person name="Wilson R.K."/>
            <person name="Batzer M.A."/>
            <person name="Bustamante C.D."/>
            <person name="Eichler E.E."/>
            <person name="Hahn M.W."/>
            <person name="Hardison R.C."/>
            <person name="Makova K.D."/>
            <person name="Miller W."/>
            <person name="Milosavljevic A."/>
            <person name="Palermo R.E."/>
            <person name="Siepel A."/>
            <person name="Sikela J.M."/>
            <person name="Attaway T."/>
            <person name="Bell S."/>
            <person name="Bernard K.E."/>
            <person name="Buhay C.J."/>
            <person name="Chandrabose M.N."/>
            <person name="Dao M."/>
            <person name="Davis C."/>
            <person name="Delehaunty K.D."/>
            <person name="Ding Y."/>
            <person name="Dinh H.H."/>
            <person name="Dugan-Rocha S."/>
            <person name="Fulton L.A."/>
            <person name="Gabisi R.A."/>
            <person name="Garner T.T."/>
            <person name="Godfrey J."/>
            <person name="Hawes A.C."/>
            <person name="Hernandez J."/>
            <person name="Hines S."/>
            <person name="Holder M."/>
            <person name="Hume J."/>
            <person name="Jhangiani S.N."/>
            <person name="Joshi V."/>
            <person name="Khan Z.M."/>
            <person name="Kirkness E.F."/>
            <person name="Cree A."/>
            <person name="Fowler R.G."/>
            <person name="Lee S."/>
            <person name="Lewis L.R."/>
            <person name="Li Z."/>
            <person name="Liu Y.-S."/>
            <person name="Moore S.M."/>
            <person name="Muzny D."/>
            <person name="Nazareth L.V."/>
            <person name="Ngo D.N."/>
            <person name="Okwuonu G.O."/>
            <person name="Pai G."/>
            <person name="Parker D."/>
            <person name="Paul H.A."/>
            <person name="Pfannkoch C."/>
            <person name="Pohl C.S."/>
            <person name="Rogers Y.-H.C."/>
            <person name="Ruiz S.J."/>
            <person name="Sabo A."/>
            <person name="Santibanez J."/>
            <person name="Schneider B.W."/>
            <person name="Smith S.M."/>
            <person name="Sodergren E."/>
            <person name="Svatek A.F."/>
            <person name="Utterback T.R."/>
            <person name="Vattathil S."/>
            <person name="Warren W."/>
            <person name="White C.S."/>
            <person name="Chinwalla A.T."/>
            <person name="Feng Y."/>
            <person name="Halpern A.L."/>
            <person name="Hillier L.W."/>
            <person name="Huang X."/>
            <person name="Minx P."/>
            <person name="Nelson J.O."/>
            <person name="Pepin K.H."/>
            <person name="Qin X."/>
            <person name="Sutton G.G."/>
            <person name="Venter E."/>
            <person name="Walenz B.P."/>
            <person name="Wallis J.W."/>
            <person name="Worley K.C."/>
            <person name="Yang S.-P."/>
            <person name="Jones S.M."/>
            <person name="Marra M.A."/>
            <person name="Rocchi M."/>
            <person name="Schein J.E."/>
            <person name="Baertsch R."/>
            <person name="Clarke L."/>
            <person name="Csuros M."/>
            <person name="Glasscock J."/>
            <person name="Harris R.A."/>
            <person name="Havlak P."/>
            <person name="Jackson A.R."/>
            <person name="Jiang H."/>
            <person name="Liu Y."/>
            <person name="Messina D.N."/>
            <person name="Shen Y."/>
            <person name="Song H.X.-Z."/>
            <person name="Wylie T."/>
            <person name="Zhang L."/>
            <person name="Birney E."/>
            <person name="Han K."/>
            <person name="Konkel M.K."/>
            <person name="Lee J."/>
            <person name="Smit A.F.A."/>
            <person name="Ullmer B."/>
            <person name="Wang H."/>
            <person name="Xing J."/>
            <person name="Burhans R."/>
            <person name="Cheng Z."/>
            <person name="Karro J.E."/>
            <person name="Ma J."/>
            <person name="Raney B."/>
            <person name="She X."/>
            <person name="Cox M.J."/>
            <person name="Demuth J.P."/>
            <person name="Dumas L.J."/>
            <person name="Han S.-G."/>
            <person name="Hopkins J."/>
            <person name="Karimpour-Fard A."/>
            <person name="Kim Y.H."/>
            <person name="Pollack J.R."/>
            <person name="Vinar T."/>
            <person name="Addo-Quaye C."/>
            <person name="Degenhardt J."/>
            <person name="Denby A."/>
            <person name="Hubisz M.J."/>
            <person name="Indap A."/>
            <person name="Kosiol C."/>
            <person name="Lahn B.T."/>
            <person name="Lawson H.A."/>
            <person name="Marklein A."/>
            <person name="Nielsen R."/>
            <person name="Vallender E.J."/>
            <person name="Clark A.G."/>
            <person name="Ferguson B."/>
            <person name="Hernandez R.D."/>
            <person name="Hirani K."/>
            <person name="Kehrer-Sawatzki H."/>
            <person name="Kolb J."/>
            <person name="Patil S."/>
            <person name="Pu L.-L."/>
            <person name="Ren Y."/>
            <person name="Smith D.G."/>
            <person name="Wheeler D.A."/>
            <person name="Schenck I."/>
            <person name="Ball E.V."/>
            <person name="Chen R."/>
            <person name="Cooper D.N."/>
            <person name="Giardine B."/>
            <person name="Hsu F."/>
            <person name="Kent W.J."/>
            <person name="Lesk A."/>
            <person name="Nelson D.L."/>
            <person name="O'brien W.E."/>
            <person name="Pruefer K."/>
            <person name="Stenson P.D."/>
            <person name="Wallace J.C."/>
            <person name="Ke H."/>
            <person name="Liu X.-M."/>
            <person name="Wang P."/>
            <person name="Xiang A.P."/>
            <person name="Yang F."/>
            <person name="Barber G.P."/>
            <person name="Haussler D."/>
            <person name="Karolchik D."/>
            <person name="Kern A.D."/>
            <person name="Kuhn R.M."/>
            <person name="Smith K.E."/>
            <person name="Zwieg A.S."/>
        </authorList>
    </citation>
    <scope>NUCLEOTIDE SEQUENCE [LARGE SCALE GENOMIC DNA]</scope>
    <source>
        <strain evidence="2">17573</strain>
    </source>
</reference>
<organism evidence="1 2">
    <name type="scientific">Macaca mulatta</name>
    <name type="common">Rhesus macaque</name>
    <dbReference type="NCBI Taxonomy" id="9544"/>
    <lineage>
        <taxon>Eukaryota</taxon>
        <taxon>Metazoa</taxon>
        <taxon>Chordata</taxon>
        <taxon>Craniata</taxon>
        <taxon>Vertebrata</taxon>
        <taxon>Euteleostomi</taxon>
        <taxon>Mammalia</taxon>
        <taxon>Eutheria</taxon>
        <taxon>Euarchontoglires</taxon>
        <taxon>Primates</taxon>
        <taxon>Haplorrhini</taxon>
        <taxon>Catarrhini</taxon>
        <taxon>Cercopithecidae</taxon>
        <taxon>Cercopithecinae</taxon>
        <taxon>Macaca</taxon>
    </lineage>
</organism>
<reference evidence="1" key="3">
    <citation type="submission" date="2025-08" db="UniProtKB">
        <authorList>
            <consortium name="Ensembl"/>
        </authorList>
    </citation>
    <scope>IDENTIFICATION</scope>
    <source>
        <strain evidence="1">17573</strain>
    </source>
</reference>
<dbReference type="PANTHER" id="PTHR46254:SF3">
    <property type="entry name" value="SECRETED PROTEIN"/>
    <property type="match status" value="1"/>
</dbReference>
<evidence type="ECO:0000313" key="1">
    <source>
        <dbReference type="Ensembl" id="ENSMMUP00000076506.1"/>
    </source>
</evidence>
<dbReference type="PRINTS" id="PR02045">
    <property type="entry name" value="F138DOMAIN"/>
</dbReference>
<dbReference type="Ensembl" id="ENSMMUT00000097301.1">
    <property type="protein sequence ID" value="ENSMMUP00000076506.1"/>
    <property type="gene ID" value="ENSMMUG00000051853.1"/>
</dbReference>
<keyword evidence="2" id="KW-1185">Reference proteome</keyword>
<protein>
    <submittedName>
        <fullName evidence="1">Uncharacterized protein</fullName>
    </submittedName>
</protein>
<dbReference type="PANTHER" id="PTHR46254">
    <property type="entry name" value="PROTEIN GVQW1-RELATED"/>
    <property type="match status" value="1"/>
</dbReference>
<dbReference type="InParanoid" id="A0A5F8AEZ9"/>
<accession>A0A5F8AEZ9</accession>
<dbReference type="Proteomes" id="UP000006718">
    <property type="component" value="Chromosome 11"/>
</dbReference>
<reference evidence="1" key="4">
    <citation type="submission" date="2025-09" db="UniProtKB">
        <authorList>
            <consortium name="Ensembl"/>
        </authorList>
    </citation>
    <scope>IDENTIFICATION</scope>
    <source>
        <strain evidence="1">17573</strain>
    </source>
</reference>
<reference evidence="1" key="2">
    <citation type="submission" date="2019-01" db="EMBL/GenBank/DDBJ databases">
        <authorList>
            <person name="Graves T."/>
            <person name="Eichler E.E."/>
            <person name="Wilson R.K."/>
        </authorList>
    </citation>
    <scope>NUCLEOTIDE SEQUENCE [LARGE SCALE GENOMIC DNA]</scope>
    <source>
        <strain evidence="1">17573</strain>
    </source>
</reference>
<name>A0A5F8AEZ9_MACMU</name>
<sequence>MWFLCIITNNFFFEMESRCIAQTGVQWPNLGSLQPPSPCFKQLPCLSLRSGLDYSCIPPRPANFFVFLVEMGFHHVGQIGLELLTLDNPPASASQSAGITGVSHHAWPVLPILSFLWEISSLLAHCLFETEIIACLGSSHRGTRRPCKLIL</sequence>
<evidence type="ECO:0000313" key="2">
    <source>
        <dbReference type="Proteomes" id="UP000006718"/>
    </source>
</evidence>
<proteinExistence type="predicted"/>